<proteinExistence type="predicted"/>
<name>A0AA85G865_9TREM</name>
<sequence length="73" mass="8616">MSILIERLQKDLFDIFSGCDCGNADCYLLHFIVRTLISICLTVLKLRRQNHLTPDNLYLLQRKLNLFIFSQEK</sequence>
<reference evidence="1" key="1">
    <citation type="submission" date="2022-06" db="EMBL/GenBank/DDBJ databases">
        <authorList>
            <person name="Berger JAMES D."/>
            <person name="Berger JAMES D."/>
        </authorList>
    </citation>
    <scope>NUCLEOTIDE SEQUENCE [LARGE SCALE GENOMIC DNA]</scope>
</reference>
<organism evidence="1 2">
    <name type="scientific">Schistosoma rodhaini</name>
    <dbReference type="NCBI Taxonomy" id="6188"/>
    <lineage>
        <taxon>Eukaryota</taxon>
        <taxon>Metazoa</taxon>
        <taxon>Spiralia</taxon>
        <taxon>Lophotrochozoa</taxon>
        <taxon>Platyhelminthes</taxon>
        <taxon>Trematoda</taxon>
        <taxon>Digenea</taxon>
        <taxon>Strigeidida</taxon>
        <taxon>Schistosomatoidea</taxon>
        <taxon>Schistosomatidae</taxon>
        <taxon>Schistosoma</taxon>
    </lineage>
</organism>
<reference evidence="2" key="2">
    <citation type="submission" date="2023-11" db="UniProtKB">
        <authorList>
            <consortium name="WormBaseParasite"/>
        </authorList>
    </citation>
    <scope>IDENTIFICATION</scope>
</reference>
<keyword evidence="1" id="KW-1185">Reference proteome</keyword>
<evidence type="ECO:0000313" key="2">
    <source>
        <dbReference type="WBParaSite" id="SRDH1_79560.1"/>
    </source>
</evidence>
<protein>
    <submittedName>
        <fullName evidence="2">Uncharacterized protein</fullName>
    </submittedName>
</protein>
<dbReference type="Proteomes" id="UP000050792">
    <property type="component" value="Unassembled WGS sequence"/>
</dbReference>
<accession>A0AA85G865</accession>
<evidence type="ECO:0000313" key="1">
    <source>
        <dbReference type="Proteomes" id="UP000050792"/>
    </source>
</evidence>
<dbReference type="WBParaSite" id="SRDH1_79560.1">
    <property type="protein sequence ID" value="SRDH1_79560.1"/>
    <property type="gene ID" value="SRDH1_79560"/>
</dbReference>
<dbReference type="AlphaFoldDB" id="A0AA85G865"/>